<dbReference type="EMBL" id="CP048914">
    <property type="protein sequence ID" value="QMS84695.1"/>
    <property type="molecule type" value="Genomic_DNA"/>
</dbReference>
<evidence type="ECO:0008006" key="3">
    <source>
        <dbReference type="Google" id="ProtNLM"/>
    </source>
</evidence>
<protein>
    <recommendedName>
        <fullName evidence="3">Lipoprotein</fullName>
    </recommendedName>
</protein>
<accession>A0A7L7KQ43</accession>
<gene>
    <name evidence="1" type="ORF">G4Z02_02650</name>
</gene>
<keyword evidence="2" id="KW-1185">Reference proteome</keyword>
<proteinExistence type="predicted"/>
<evidence type="ECO:0000313" key="2">
    <source>
        <dbReference type="Proteomes" id="UP000514720"/>
    </source>
</evidence>
<name>A0A7L7KQ43_9MOLU</name>
<dbReference type="RefSeq" id="WP_258878314.1">
    <property type="nucleotide sequence ID" value="NZ_CP048914.1"/>
</dbReference>
<dbReference type="Proteomes" id="UP000514720">
    <property type="component" value="Chromosome"/>
</dbReference>
<reference evidence="1 2" key="1">
    <citation type="submission" date="2020-02" db="EMBL/GenBank/DDBJ databases">
        <authorList>
            <person name="Zheng R.K."/>
            <person name="Sun C.M."/>
        </authorList>
    </citation>
    <scope>NUCLEOTIDE SEQUENCE [LARGE SCALE GENOMIC DNA]</scope>
    <source>
        <strain evidence="2">zrk13</strain>
    </source>
</reference>
<organism evidence="1 2">
    <name type="scientific">Candidatus Xianfuyuplasma coldseepsis</name>
    <dbReference type="NCBI Taxonomy" id="2782163"/>
    <lineage>
        <taxon>Bacteria</taxon>
        <taxon>Bacillati</taxon>
        <taxon>Mycoplasmatota</taxon>
        <taxon>Mollicutes</taxon>
        <taxon>Candidatus Izemoplasmatales</taxon>
        <taxon>Candidatus Izemoplasmataceae</taxon>
        <taxon>Candidatus Xianfuyuplasma</taxon>
    </lineage>
</organism>
<sequence length="175" mass="19643">MWRFVTVFLFLLLVACEPTETEEIIPVSDTPYIEYVYIGNSGDNSVLVPKGQAMAVNDVEEVTFEYQLRPYSEDITTGFIRIEAIDILIDGKEDYTNLVQITILDELNVKLLPIINDVMTVKLTVELLEPIDEQEAIDEGLDLSLVNVDDAELACEAICGKSIEFDVSFVLITTE</sequence>
<dbReference type="PROSITE" id="PS51257">
    <property type="entry name" value="PROKAR_LIPOPROTEIN"/>
    <property type="match status" value="1"/>
</dbReference>
<dbReference type="AlphaFoldDB" id="A0A7L7KQ43"/>
<dbReference type="KEGG" id="xcl:G4Z02_02650"/>
<evidence type="ECO:0000313" key="1">
    <source>
        <dbReference type="EMBL" id="QMS84695.1"/>
    </source>
</evidence>